<evidence type="ECO:0000256" key="6">
    <source>
        <dbReference type="ARBA" id="ARBA00022840"/>
    </source>
</evidence>
<dbReference type="InterPro" id="IPR001650">
    <property type="entry name" value="Helicase_C-like"/>
</dbReference>
<organism evidence="10 11">
    <name type="scientific">Ambrosia artemisiifolia</name>
    <name type="common">Common ragweed</name>
    <dbReference type="NCBI Taxonomy" id="4212"/>
    <lineage>
        <taxon>Eukaryota</taxon>
        <taxon>Viridiplantae</taxon>
        <taxon>Streptophyta</taxon>
        <taxon>Embryophyta</taxon>
        <taxon>Tracheophyta</taxon>
        <taxon>Spermatophyta</taxon>
        <taxon>Magnoliopsida</taxon>
        <taxon>eudicotyledons</taxon>
        <taxon>Gunneridae</taxon>
        <taxon>Pentapetalae</taxon>
        <taxon>asterids</taxon>
        <taxon>campanulids</taxon>
        <taxon>Asterales</taxon>
        <taxon>Asteraceae</taxon>
        <taxon>Asteroideae</taxon>
        <taxon>Heliantheae alliance</taxon>
        <taxon>Heliantheae</taxon>
        <taxon>Ambrosia</taxon>
    </lineage>
</organism>
<comment type="catalytic activity">
    <reaction evidence="8">
        <text>ATP + H2O = ADP + phosphate + H(+)</text>
        <dbReference type="Rhea" id="RHEA:13065"/>
        <dbReference type="ChEBI" id="CHEBI:15377"/>
        <dbReference type="ChEBI" id="CHEBI:15378"/>
        <dbReference type="ChEBI" id="CHEBI:30616"/>
        <dbReference type="ChEBI" id="CHEBI:43474"/>
        <dbReference type="ChEBI" id="CHEBI:456216"/>
        <dbReference type="EC" id="3.6.4.13"/>
    </reaction>
</comment>
<dbReference type="FunFam" id="1.20.120.1080:FF:000001">
    <property type="entry name" value="Pre-mRNA-splicing factor ATP-dependent RNA helicase"/>
    <property type="match status" value="1"/>
</dbReference>
<dbReference type="GO" id="GO:0003723">
    <property type="term" value="F:RNA binding"/>
    <property type="evidence" value="ECO:0007669"/>
    <property type="project" value="TreeGrafter"/>
</dbReference>
<dbReference type="Pfam" id="PF21010">
    <property type="entry name" value="HA2_C"/>
    <property type="match status" value="1"/>
</dbReference>
<dbReference type="PANTHER" id="PTHR18934">
    <property type="entry name" value="ATP-DEPENDENT RNA HELICASE"/>
    <property type="match status" value="1"/>
</dbReference>
<evidence type="ECO:0000256" key="8">
    <source>
        <dbReference type="ARBA" id="ARBA00047984"/>
    </source>
</evidence>
<reference evidence="10" key="1">
    <citation type="submission" date="2022-06" db="EMBL/GenBank/DDBJ databases">
        <title>Uncovering the hologenomic basis of an extraordinary plant invasion.</title>
        <authorList>
            <person name="Bieker V.C."/>
            <person name="Martin M.D."/>
            <person name="Gilbert T."/>
            <person name="Hodgins K."/>
            <person name="Battlay P."/>
            <person name="Petersen B."/>
            <person name="Wilson J."/>
        </authorList>
    </citation>
    <scope>NUCLEOTIDE SEQUENCE</scope>
    <source>
        <strain evidence="10">AA19_3_7</strain>
        <tissue evidence="10">Leaf</tissue>
    </source>
</reference>
<dbReference type="Pfam" id="PF04408">
    <property type="entry name" value="WHD_HA2"/>
    <property type="match status" value="1"/>
</dbReference>
<dbReference type="SMART" id="SM00490">
    <property type="entry name" value="HELICc"/>
    <property type="match status" value="1"/>
</dbReference>
<dbReference type="EMBL" id="JAMZMK010011887">
    <property type="protein sequence ID" value="KAI7725650.1"/>
    <property type="molecule type" value="Genomic_DNA"/>
</dbReference>
<evidence type="ECO:0000256" key="1">
    <source>
        <dbReference type="ARBA" id="ARBA00012552"/>
    </source>
</evidence>
<keyword evidence="6" id="KW-0067">ATP-binding</keyword>
<keyword evidence="7" id="KW-0508">mRNA splicing</keyword>
<dbReference type="Gene3D" id="3.40.50.300">
    <property type="entry name" value="P-loop containing nucleotide triphosphate hydrolases"/>
    <property type="match status" value="1"/>
</dbReference>
<dbReference type="Proteomes" id="UP001206925">
    <property type="component" value="Unassembled WGS sequence"/>
</dbReference>
<evidence type="ECO:0000256" key="2">
    <source>
        <dbReference type="ARBA" id="ARBA00022664"/>
    </source>
</evidence>
<dbReference type="InterPro" id="IPR022742">
    <property type="entry name" value="Hydrolase_4"/>
</dbReference>
<dbReference type="GO" id="GO:0071013">
    <property type="term" value="C:catalytic step 2 spliceosome"/>
    <property type="evidence" value="ECO:0007669"/>
    <property type="project" value="TreeGrafter"/>
</dbReference>
<dbReference type="AlphaFoldDB" id="A0AAD5G208"/>
<evidence type="ECO:0000313" key="11">
    <source>
        <dbReference type="Proteomes" id="UP001206925"/>
    </source>
</evidence>
<keyword evidence="11" id="KW-1185">Reference proteome</keyword>
<evidence type="ECO:0000256" key="7">
    <source>
        <dbReference type="ARBA" id="ARBA00023187"/>
    </source>
</evidence>
<sequence>ALPSELQSRIFEPAPIGKRKVVVATNIAEASLTIDGIFYVIDPGFAKQNVYNPKQRLDSLVITPISQASAKQRAGRAGRTGPGRCYRLYTENAFSNEMSATSIPEIQRVNLGLITLNLKAMGMNDLFSFDFMDPPSSQALISAMAQLYTLGALDEEGLLTKLGRKMAEFPLDPPLSKMLLASVDLGCSDEIVTIIAMITTGNIFYRPREKQAQADQKKAKFSQPEGDHLTLLAVYEAWKAKNFSGPWCFENFVQVRSLRRAQDVRKQLLSIMDRYKLDVVSAGTNYTKIQKAITAGFFFHAAKKDPQEGYRTIVENQPVYIHPGSALFQRQPDWVIYHELVMTTKEYMREVAVVDPKWLVELAPRFFKVSDPSKISKRKRQERIEPLYDRYQEPNSWRIRKLECTKVTKLGCGKYKYEGRKYMQKNMAAANEGINQQKIIIENKWGEKLVGLLHETGSKEIVTVSHGVECTKEYSMMVDFCIALEKQGISAFRFDFSGNGESEGTSQRADFLKEVDDLKSVIEHFGAANRVVSAIIGHSKGGTVVILYASLHKDIKTVVDVSGRYKLDRPIEARLGKDYLERFKKELLLGDMAEETAMQLLNINMHEAGLRVDQDCRVLIVHGSADETNPVEDALEFAKIIPNNELRIIEGANHDYTNHRDELVSVVLEFLKDNMHRE</sequence>
<dbReference type="GO" id="GO:0005524">
    <property type="term" value="F:ATP binding"/>
    <property type="evidence" value="ECO:0007669"/>
    <property type="project" value="UniProtKB-KW"/>
</dbReference>
<dbReference type="EC" id="3.6.4.13" evidence="1"/>
<evidence type="ECO:0000313" key="10">
    <source>
        <dbReference type="EMBL" id="KAI7725650.1"/>
    </source>
</evidence>
<dbReference type="PANTHER" id="PTHR18934:SF85">
    <property type="entry name" value="ATP-DEPENDENT RNA HELICASE DHX8"/>
    <property type="match status" value="1"/>
</dbReference>
<name>A0AAD5G208_AMBAR</name>
<evidence type="ECO:0000256" key="3">
    <source>
        <dbReference type="ARBA" id="ARBA00022741"/>
    </source>
</evidence>
<dbReference type="PROSITE" id="PS51194">
    <property type="entry name" value="HELICASE_CTER"/>
    <property type="match status" value="1"/>
</dbReference>
<dbReference type="InterPro" id="IPR029058">
    <property type="entry name" value="AB_hydrolase_fold"/>
</dbReference>
<protein>
    <recommendedName>
        <fullName evidence="1">RNA helicase</fullName>
        <ecNumber evidence="1">3.6.4.13</ecNumber>
    </recommendedName>
</protein>
<accession>A0AAD5G208</accession>
<keyword evidence="3" id="KW-0547">Nucleotide-binding</keyword>
<dbReference type="GO" id="GO:0000390">
    <property type="term" value="P:spliceosomal complex disassembly"/>
    <property type="evidence" value="ECO:0007669"/>
    <property type="project" value="TreeGrafter"/>
</dbReference>
<dbReference type="SUPFAM" id="SSF53474">
    <property type="entry name" value="alpha/beta-Hydrolases"/>
    <property type="match status" value="1"/>
</dbReference>
<keyword evidence="2" id="KW-0507">mRNA processing</keyword>
<dbReference type="GO" id="GO:0003724">
    <property type="term" value="F:RNA helicase activity"/>
    <property type="evidence" value="ECO:0007669"/>
    <property type="project" value="UniProtKB-EC"/>
</dbReference>
<evidence type="ECO:0000256" key="5">
    <source>
        <dbReference type="ARBA" id="ARBA00022806"/>
    </source>
</evidence>
<dbReference type="Pfam" id="PF00271">
    <property type="entry name" value="Helicase_C"/>
    <property type="match status" value="1"/>
</dbReference>
<dbReference type="SMART" id="SM00847">
    <property type="entry name" value="HA2"/>
    <property type="match status" value="1"/>
</dbReference>
<gene>
    <name evidence="10" type="ORF">M8C21_001675</name>
</gene>
<comment type="caution">
    <text evidence="10">The sequence shown here is derived from an EMBL/GenBank/DDBJ whole genome shotgun (WGS) entry which is preliminary data.</text>
</comment>
<dbReference type="InterPro" id="IPR048333">
    <property type="entry name" value="HA2_WH"/>
</dbReference>
<dbReference type="SUPFAM" id="SSF52540">
    <property type="entry name" value="P-loop containing nucleoside triphosphate hydrolases"/>
    <property type="match status" value="1"/>
</dbReference>
<feature type="non-terminal residue" evidence="10">
    <location>
        <position position="1"/>
    </location>
</feature>
<dbReference type="GO" id="GO:0016787">
    <property type="term" value="F:hydrolase activity"/>
    <property type="evidence" value="ECO:0007669"/>
    <property type="project" value="UniProtKB-KW"/>
</dbReference>
<keyword evidence="5" id="KW-0347">Helicase</keyword>
<dbReference type="InterPro" id="IPR007502">
    <property type="entry name" value="Helicase-assoc_dom"/>
</dbReference>
<dbReference type="InterPro" id="IPR027417">
    <property type="entry name" value="P-loop_NTPase"/>
</dbReference>
<dbReference type="FunFam" id="3.40.50.300:FF:003016">
    <property type="entry name" value="DEAH-box helicase 9"/>
    <property type="match status" value="1"/>
</dbReference>
<evidence type="ECO:0000256" key="4">
    <source>
        <dbReference type="ARBA" id="ARBA00022801"/>
    </source>
</evidence>
<evidence type="ECO:0000259" key="9">
    <source>
        <dbReference type="PROSITE" id="PS51194"/>
    </source>
</evidence>
<feature type="domain" description="Helicase C-terminal" evidence="9">
    <location>
        <begin position="1"/>
        <end position="122"/>
    </location>
</feature>
<dbReference type="InterPro" id="IPR011709">
    <property type="entry name" value="DEAD-box_helicase_OB_fold"/>
</dbReference>
<dbReference type="Pfam" id="PF07717">
    <property type="entry name" value="OB_NTP_bind"/>
    <property type="match status" value="1"/>
</dbReference>
<dbReference type="CDD" id="cd18791">
    <property type="entry name" value="SF2_C_RHA"/>
    <property type="match status" value="1"/>
</dbReference>
<keyword evidence="4" id="KW-0378">Hydrolase</keyword>
<dbReference type="Pfam" id="PF12146">
    <property type="entry name" value="Hydrolase_4"/>
    <property type="match status" value="1"/>
</dbReference>
<dbReference type="Gene3D" id="3.40.50.1820">
    <property type="entry name" value="alpha/beta hydrolase"/>
    <property type="match status" value="1"/>
</dbReference>
<dbReference type="Gene3D" id="1.20.120.1080">
    <property type="match status" value="1"/>
</dbReference>
<proteinExistence type="predicted"/>